<comment type="caution">
    <text evidence="2">The sequence shown here is derived from an EMBL/GenBank/DDBJ whole genome shotgun (WGS) entry which is preliminary data.</text>
</comment>
<sequence>MKFHDKSLTHIEEEKKQKQKPKGESIEKNSMAYVLCATVASLLINKASETGSPADAFSHLHLCKSRRRNRRKHINQLVYKTTQYETRLVSTERESDLVSLGPCNHIIKRWFCIKSIQDRPFDCIKFYHLVQAIINLDQNV</sequence>
<evidence type="ECO:0000313" key="3">
    <source>
        <dbReference type="Proteomes" id="UP001634393"/>
    </source>
</evidence>
<name>A0ABD3SP23_9LAMI</name>
<dbReference type="AlphaFoldDB" id="A0ABD3SP23"/>
<accession>A0ABD3SP23</accession>
<dbReference type="Proteomes" id="UP001634393">
    <property type="component" value="Unassembled WGS sequence"/>
</dbReference>
<feature type="region of interest" description="Disordered" evidence="1">
    <location>
        <begin position="1"/>
        <end position="25"/>
    </location>
</feature>
<evidence type="ECO:0000313" key="2">
    <source>
        <dbReference type="EMBL" id="KAL3826111.1"/>
    </source>
</evidence>
<reference evidence="2 3" key="1">
    <citation type="submission" date="2024-12" db="EMBL/GenBank/DDBJ databases">
        <title>The unique morphological basis and parallel evolutionary history of personate flowers in Penstemon.</title>
        <authorList>
            <person name="Depatie T.H."/>
            <person name="Wessinger C.A."/>
        </authorList>
    </citation>
    <scope>NUCLEOTIDE SEQUENCE [LARGE SCALE GENOMIC DNA]</scope>
    <source>
        <strain evidence="2">WTNN_2</strain>
        <tissue evidence="2">Leaf</tissue>
    </source>
</reference>
<dbReference type="EMBL" id="JBJXBP010000006">
    <property type="protein sequence ID" value="KAL3826111.1"/>
    <property type="molecule type" value="Genomic_DNA"/>
</dbReference>
<protein>
    <submittedName>
        <fullName evidence="2">Uncharacterized protein</fullName>
    </submittedName>
</protein>
<keyword evidence="3" id="KW-1185">Reference proteome</keyword>
<gene>
    <name evidence="2" type="ORF">ACJIZ3_022140</name>
</gene>
<evidence type="ECO:0000256" key="1">
    <source>
        <dbReference type="SAM" id="MobiDB-lite"/>
    </source>
</evidence>
<proteinExistence type="predicted"/>
<organism evidence="2 3">
    <name type="scientific">Penstemon smallii</name>
    <dbReference type="NCBI Taxonomy" id="265156"/>
    <lineage>
        <taxon>Eukaryota</taxon>
        <taxon>Viridiplantae</taxon>
        <taxon>Streptophyta</taxon>
        <taxon>Embryophyta</taxon>
        <taxon>Tracheophyta</taxon>
        <taxon>Spermatophyta</taxon>
        <taxon>Magnoliopsida</taxon>
        <taxon>eudicotyledons</taxon>
        <taxon>Gunneridae</taxon>
        <taxon>Pentapetalae</taxon>
        <taxon>asterids</taxon>
        <taxon>lamiids</taxon>
        <taxon>Lamiales</taxon>
        <taxon>Plantaginaceae</taxon>
        <taxon>Cheloneae</taxon>
        <taxon>Penstemon</taxon>
    </lineage>
</organism>